<reference evidence="2 3" key="1">
    <citation type="journal article" date="2019" name="Mol. Ecol. Resour.">
        <title>Improving Illumina assemblies with Hi-C and long reads: an example with the North African dromedary.</title>
        <authorList>
            <person name="Elbers J.P."/>
            <person name="Rogers M.F."/>
            <person name="Perelman P.L."/>
            <person name="Proskuryakova A.A."/>
            <person name="Serdyukova N.A."/>
            <person name="Johnson W.E."/>
            <person name="Horin P."/>
            <person name="Corander J."/>
            <person name="Murphy D."/>
            <person name="Burger P.A."/>
        </authorList>
    </citation>
    <scope>NUCLEOTIDE SEQUENCE [LARGE SCALE GENOMIC DNA]</scope>
    <source>
        <strain evidence="2">Drom800</strain>
        <tissue evidence="2">Blood</tissue>
    </source>
</reference>
<keyword evidence="2" id="KW-0347">Helicase</keyword>
<dbReference type="Proteomes" id="UP000299084">
    <property type="component" value="Unassembled WGS sequence"/>
</dbReference>
<dbReference type="GO" id="GO:0004386">
    <property type="term" value="F:helicase activity"/>
    <property type="evidence" value="ECO:0007669"/>
    <property type="project" value="UniProtKB-KW"/>
</dbReference>
<dbReference type="EMBL" id="JWIN03000017">
    <property type="protein sequence ID" value="KAB1264609.1"/>
    <property type="molecule type" value="Genomic_DNA"/>
</dbReference>
<evidence type="ECO:0000313" key="2">
    <source>
        <dbReference type="EMBL" id="KAB1264609.1"/>
    </source>
</evidence>
<comment type="caution">
    <text evidence="2">The sequence shown here is derived from an EMBL/GenBank/DDBJ whole genome shotgun (WGS) entry which is preliminary data.</text>
</comment>
<keyword evidence="2" id="KW-0067">ATP-binding</keyword>
<name>A0A5N4D0K3_CAMDR</name>
<dbReference type="AlphaFoldDB" id="A0A5N4D0K3"/>
<organism evidence="2 3">
    <name type="scientific">Camelus dromedarius</name>
    <name type="common">Dromedary</name>
    <name type="synonym">Arabian camel</name>
    <dbReference type="NCBI Taxonomy" id="9838"/>
    <lineage>
        <taxon>Eukaryota</taxon>
        <taxon>Metazoa</taxon>
        <taxon>Chordata</taxon>
        <taxon>Craniata</taxon>
        <taxon>Vertebrata</taxon>
        <taxon>Euteleostomi</taxon>
        <taxon>Mammalia</taxon>
        <taxon>Eutheria</taxon>
        <taxon>Laurasiatheria</taxon>
        <taxon>Artiodactyla</taxon>
        <taxon>Tylopoda</taxon>
        <taxon>Camelidae</taxon>
        <taxon>Camelus</taxon>
    </lineage>
</organism>
<keyword evidence="2" id="KW-0378">Hydrolase</keyword>
<keyword evidence="2" id="KW-0547">Nucleotide-binding</keyword>
<sequence>MFSLDSFRKDRAQHRQRQCKLPPPRLPPMCVNPAPGGTISRGKGGAVPPAPTWFRGCGEVDGSGSPGARAIGLWKASEEELNVNISNMAGMSPLGVVVYLKGPCGFTYMDGKAVRMGNSDDETVGLDLLEE</sequence>
<proteinExistence type="predicted"/>
<keyword evidence="3" id="KW-1185">Reference proteome</keyword>
<accession>A0A5N4D0K3</accession>
<evidence type="ECO:0000256" key="1">
    <source>
        <dbReference type="SAM" id="MobiDB-lite"/>
    </source>
</evidence>
<evidence type="ECO:0000313" key="3">
    <source>
        <dbReference type="Proteomes" id="UP000299084"/>
    </source>
</evidence>
<protein>
    <submittedName>
        <fullName evidence="2">ATP-dependent RNA helicase DHX30</fullName>
    </submittedName>
</protein>
<feature type="region of interest" description="Disordered" evidence="1">
    <location>
        <begin position="1"/>
        <end position="46"/>
    </location>
</feature>
<feature type="compositionally biased region" description="Basic and acidic residues" evidence="1">
    <location>
        <begin position="1"/>
        <end position="10"/>
    </location>
</feature>
<gene>
    <name evidence="2" type="ORF">Cadr_000020281</name>
</gene>